<dbReference type="Pfam" id="PF10607">
    <property type="entry name" value="CTLH"/>
    <property type="match status" value="1"/>
</dbReference>
<dbReference type="GO" id="GO:0034657">
    <property type="term" value="C:GID complex"/>
    <property type="evidence" value="ECO:0007669"/>
    <property type="project" value="TreeGrafter"/>
</dbReference>
<dbReference type="Proteomes" id="UP000182259">
    <property type="component" value="Chromosome II"/>
</dbReference>
<proteinExistence type="predicted"/>
<name>A0A1L0BMY7_9ASCO</name>
<accession>A0A1L0BMY7</accession>
<dbReference type="GO" id="GO:0005737">
    <property type="term" value="C:cytoplasm"/>
    <property type="evidence" value="ECO:0007669"/>
    <property type="project" value="TreeGrafter"/>
</dbReference>
<dbReference type="AlphaFoldDB" id="A0A1L0BMY7"/>
<reference evidence="3" key="1">
    <citation type="submission" date="2016-10" db="EMBL/GenBank/DDBJ databases">
        <authorList>
            <person name="Geijer C."/>
            <person name="Jareborg N."/>
            <person name="Dainat J."/>
        </authorList>
    </citation>
    <scope>NUCLEOTIDE SEQUENCE [LARGE SCALE GENOMIC DNA]</scope>
    <source>
        <strain evidence="3">PYCC 4715</strain>
    </source>
</reference>
<dbReference type="InterPro" id="IPR024964">
    <property type="entry name" value="CTLH/CRA"/>
</dbReference>
<organism evidence="2 3">
    <name type="scientific">Sungouiella intermedia</name>
    <dbReference type="NCBI Taxonomy" id="45354"/>
    <lineage>
        <taxon>Eukaryota</taxon>
        <taxon>Fungi</taxon>
        <taxon>Dikarya</taxon>
        <taxon>Ascomycota</taxon>
        <taxon>Saccharomycotina</taxon>
        <taxon>Pichiomycetes</taxon>
        <taxon>Metschnikowiaceae</taxon>
        <taxon>Sungouiella</taxon>
    </lineage>
</organism>
<protein>
    <submittedName>
        <fullName evidence="2">CIC11C00000005502</fullName>
    </submittedName>
</protein>
<evidence type="ECO:0000313" key="2">
    <source>
        <dbReference type="EMBL" id="SGZ51530.1"/>
    </source>
</evidence>
<dbReference type="GO" id="GO:0043161">
    <property type="term" value="P:proteasome-mediated ubiquitin-dependent protein catabolic process"/>
    <property type="evidence" value="ECO:0007669"/>
    <property type="project" value="InterPro"/>
</dbReference>
<dbReference type="PANTHER" id="PTHR12170:SF3">
    <property type="entry name" value="GH10162P"/>
    <property type="match status" value="1"/>
</dbReference>
<dbReference type="PANTHER" id="PTHR12170">
    <property type="entry name" value="MACROPHAGE ERYTHROBLAST ATTACHER-RELATED"/>
    <property type="match status" value="1"/>
</dbReference>
<evidence type="ECO:0000259" key="1">
    <source>
        <dbReference type="Pfam" id="PF10607"/>
    </source>
</evidence>
<dbReference type="EMBL" id="LT635765">
    <property type="protein sequence ID" value="SGZ51530.1"/>
    <property type="molecule type" value="Genomic_DNA"/>
</dbReference>
<dbReference type="GO" id="GO:0004842">
    <property type="term" value="F:ubiquitin-protein transferase activity"/>
    <property type="evidence" value="ECO:0007669"/>
    <property type="project" value="InterPro"/>
</dbReference>
<dbReference type="GO" id="GO:0005634">
    <property type="term" value="C:nucleus"/>
    <property type="evidence" value="ECO:0007669"/>
    <property type="project" value="TreeGrafter"/>
</dbReference>
<feature type="domain" description="CTLH/CRA C-terminal to LisH motif" evidence="1">
    <location>
        <begin position="177"/>
        <end position="371"/>
    </location>
</feature>
<dbReference type="InterPro" id="IPR045098">
    <property type="entry name" value="Fyv10_fam"/>
</dbReference>
<evidence type="ECO:0000313" key="3">
    <source>
        <dbReference type="Proteomes" id="UP000182259"/>
    </source>
</evidence>
<gene>
    <name evidence="2" type="ORF">SAMEA4029009_CIC11G00000005502</name>
</gene>
<sequence length="509" mass="57872">MTNLVEQLRKEVDALDECGASSLDELMKGSNEFLADLKMLESELETALAPSEVVTSLEKSSARWYKKSIANLKGYNGQINKFLKNVVNSSKFAVDLDEAYSFPLMINSSPVKEVAPVTLSGMTEKELLKVKRLQNRGEMMKSIMLHLLKIGHGAAVVDLYSEVDVADEIDPQMLEHFIILNGIVDDIKVKHDLSRVLEWLDEKEQLALRAHYESILFKFHMLQFALLLAGDPSKEAPFGIDSALAAYTYAKDRFGRFFKDYVKEISPVMTLLLFKSPDATNDGTSQLQENFKVKIIQTFAQHREKDKRHSKESKFIGDILACFDSLHSNQMLFSTLANEFVAQYCGDMALSSESSLFQAMLAGFINLPNFYKYTKLQRRLSRTKDDFTSSLQHAIDLPFQLPDKNQFLFNYHPIFICPVSKEQLVPVSTVMAVTEDDMRDRKRKPILVSPNEKLVPMANPVVVFDHCRHLALKDSVRNLSKGGSEVFKCHYCYKKHKLLDVSDAYFIDL</sequence>